<proteinExistence type="predicted"/>
<dbReference type="OrthoDB" id="2883745at2"/>
<reference evidence="1 2" key="1">
    <citation type="submission" date="2019-11" db="EMBL/GenBank/DDBJ databases">
        <title>Terrilactibacillus tamarindus sp. nov. BCM23-1 isolated from bark of Tamarindus indica.</title>
        <authorList>
            <person name="Kingkaew E."/>
            <person name="Tanasupawat S."/>
        </authorList>
    </citation>
    <scope>NUCLEOTIDE SEQUENCE [LARGE SCALE GENOMIC DNA]</scope>
    <source>
        <strain evidence="1 2">BCM23-1</strain>
    </source>
</reference>
<dbReference type="RefSeq" id="WP_141189617.1">
    <property type="nucleotide sequence ID" value="NZ_WNHB01000013.1"/>
</dbReference>
<evidence type="ECO:0000313" key="2">
    <source>
        <dbReference type="Proteomes" id="UP000440978"/>
    </source>
</evidence>
<accession>A0A6N8CQ41</accession>
<dbReference type="AlphaFoldDB" id="A0A6N8CQ41"/>
<gene>
    <name evidence="1" type="ORF">GMB86_09035</name>
</gene>
<sequence length="81" mass="9712">MTKFSFFIEYDGRKSHLAENSQPIETILADDVKKAIEQFAKKNKLHEVDYDDLQQGGYRVFFKQSRMFAKKREQIYYIIPE</sequence>
<dbReference type="Proteomes" id="UP000440978">
    <property type="component" value="Unassembled WGS sequence"/>
</dbReference>
<comment type="caution">
    <text evidence="1">The sequence shown here is derived from an EMBL/GenBank/DDBJ whole genome shotgun (WGS) entry which is preliminary data.</text>
</comment>
<protein>
    <submittedName>
        <fullName evidence="1">Uncharacterized protein</fullName>
    </submittedName>
</protein>
<organism evidence="1 2">
    <name type="scientific">Terrilactibacillus tamarindi</name>
    <dbReference type="NCBI Taxonomy" id="2599694"/>
    <lineage>
        <taxon>Bacteria</taxon>
        <taxon>Bacillati</taxon>
        <taxon>Bacillota</taxon>
        <taxon>Bacilli</taxon>
        <taxon>Bacillales</taxon>
        <taxon>Bacillaceae</taxon>
        <taxon>Terrilactibacillus</taxon>
    </lineage>
</organism>
<keyword evidence="2" id="KW-1185">Reference proteome</keyword>
<dbReference type="EMBL" id="WNHB01000013">
    <property type="protein sequence ID" value="MTT32151.1"/>
    <property type="molecule type" value="Genomic_DNA"/>
</dbReference>
<name>A0A6N8CQ41_9BACI</name>
<evidence type="ECO:0000313" key="1">
    <source>
        <dbReference type="EMBL" id="MTT32151.1"/>
    </source>
</evidence>